<proteinExistence type="predicted"/>
<dbReference type="PROSITE" id="PS50005">
    <property type="entry name" value="TPR"/>
    <property type="match status" value="1"/>
</dbReference>
<evidence type="ECO:0000256" key="1">
    <source>
        <dbReference type="PROSITE-ProRule" id="PRU00339"/>
    </source>
</evidence>
<keyword evidence="3" id="KW-1185">Reference proteome</keyword>
<dbReference type="InterPro" id="IPR011990">
    <property type="entry name" value="TPR-like_helical_dom_sf"/>
</dbReference>
<dbReference type="OrthoDB" id="327261at2"/>
<dbReference type="EMBL" id="AHMO02000008">
    <property type="protein sequence ID" value="EQA44799.1"/>
    <property type="molecule type" value="Genomic_DNA"/>
</dbReference>
<dbReference type="InterPro" id="IPR019734">
    <property type="entry name" value="TPR_rpt"/>
</dbReference>
<accession>T0GDB8</accession>
<dbReference type="Gene3D" id="1.25.40.10">
    <property type="entry name" value="Tetratricopeptide repeat domain"/>
    <property type="match status" value="1"/>
</dbReference>
<protein>
    <submittedName>
        <fullName evidence="2">Tetratricopeptide repeat protein</fullName>
    </submittedName>
</protein>
<dbReference type="STRING" id="1049789.LEP1GSC050_1925"/>
<feature type="repeat" description="TPR" evidence="1">
    <location>
        <begin position="66"/>
        <end position="99"/>
    </location>
</feature>
<comment type="caution">
    <text evidence="2">The sequence shown here is derived from an EMBL/GenBank/DDBJ whole genome shotgun (WGS) entry which is preliminary data.</text>
</comment>
<dbReference type="Proteomes" id="UP000015454">
    <property type="component" value="Unassembled WGS sequence"/>
</dbReference>
<keyword evidence="1" id="KW-0802">TPR repeat</keyword>
<gene>
    <name evidence="2" type="ORF">LEP1GSC050_1925</name>
</gene>
<dbReference type="Pfam" id="PF13432">
    <property type="entry name" value="TPR_16"/>
    <property type="match status" value="1"/>
</dbReference>
<dbReference type="AlphaFoldDB" id="T0GDB8"/>
<dbReference type="RefSeq" id="WP_010570229.1">
    <property type="nucleotide sequence ID" value="NZ_AHMO02000008.1"/>
</dbReference>
<evidence type="ECO:0000313" key="3">
    <source>
        <dbReference type="Proteomes" id="UP000015454"/>
    </source>
</evidence>
<dbReference type="SUPFAM" id="SSF48452">
    <property type="entry name" value="TPR-like"/>
    <property type="match status" value="1"/>
</dbReference>
<reference evidence="2" key="1">
    <citation type="submission" date="2013-05" db="EMBL/GenBank/DDBJ databases">
        <authorList>
            <person name="Harkins D.M."/>
            <person name="Durkin A.S."/>
            <person name="Brinkac L.M."/>
            <person name="Haft D.H."/>
            <person name="Selengut J.D."/>
            <person name="Sanka R."/>
            <person name="DePew J."/>
            <person name="Purushe J."/>
            <person name="Hartskeerl R.A."/>
            <person name="Ahmed A."/>
            <person name="van der Linden H."/>
            <person name="Goris M.G.A."/>
            <person name="Vinetz J.M."/>
            <person name="Sutton G.G."/>
            <person name="Nierman W.C."/>
            <person name="Fouts D.E."/>
        </authorList>
    </citation>
    <scope>NUCLEOTIDE SEQUENCE [LARGE SCALE GENOMIC DNA]</scope>
    <source>
        <strain evidence="2">5399</strain>
    </source>
</reference>
<sequence>MHEIRTFFLKFAIIILVYCNSFSCGGLGETEKEKLYLEAYKYYELNNRAEAERTFRRIYENDPSYQDTTLFIGKIHYFNRDFKAAEKYFTEARELFPENLSPLLWLIKCQFAQQKDKAALKNNIQNYLKRDSENLDVLYIKGRLSEEAGDLPTAILAYTQLKASSTKVALAYIRLSDIYKGDSFKTRREIYRKKIEALSRPDGDF</sequence>
<name>T0GDB8_9LEPT</name>
<organism evidence="2 3">
    <name type="scientific">Leptospira broomii serovar Hurstbridge str. 5399</name>
    <dbReference type="NCBI Taxonomy" id="1049789"/>
    <lineage>
        <taxon>Bacteria</taxon>
        <taxon>Pseudomonadati</taxon>
        <taxon>Spirochaetota</taxon>
        <taxon>Spirochaetia</taxon>
        <taxon>Leptospirales</taxon>
        <taxon>Leptospiraceae</taxon>
        <taxon>Leptospira</taxon>
    </lineage>
</organism>
<evidence type="ECO:0000313" key="2">
    <source>
        <dbReference type="EMBL" id="EQA44799.1"/>
    </source>
</evidence>